<dbReference type="InterPro" id="IPR027417">
    <property type="entry name" value="P-loop_NTPase"/>
</dbReference>
<evidence type="ECO:0000313" key="2">
    <source>
        <dbReference type="EMBL" id="MFC4061999.1"/>
    </source>
</evidence>
<dbReference type="Pfam" id="PF09848">
    <property type="entry name" value="SLFN-g3_helicase"/>
    <property type="match status" value="1"/>
</dbReference>
<keyword evidence="2" id="KW-0067">ATP-binding</keyword>
<keyword evidence="3" id="KW-1185">Reference proteome</keyword>
<dbReference type="Proteomes" id="UP001595850">
    <property type="component" value="Unassembled WGS sequence"/>
</dbReference>
<dbReference type="RefSeq" id="WP_377292709.1">
    <property type="nucleotide sequence ID" value="NZ_JBHSBM010000040.1"/>
</dbReference>
<proteinExistence type="predicted"/>
<dbReference type="SMART" id="SM00382">
    <property type="entry name" value="AAA"/>
    <property type="match status" value="1"/>
</dbReference>
<keyword evidence="2" id="KW-0347">Helicase</keyword>
<evidence type="ECO:0000313" key="3">
    <source>
        <dbReference type="Proteomes" id="UP001595850"/>
    </source>
</evidence>
<dbReference type="EMBL" id="JBHSBM010000040">
    <property type="protein sequence ID" value="MFC4061999.1"/>
    <property type="molecule type" value="Genomic_DNA"/>
</dbReference>
<keyword evidence="2" id="KW-0378">Hydrolase</keyword>
<evidence type="ECO:0000259" key="1">
    <source>
        <dbReference type="SMART" id="SM00382"/>
    </source>
</evidence>
<reference evidence="3" key="1">
    <citation type="journal article" date="2019" name="Int. J. Syst. Evol. Microbiol.">
        <title>The Global Catalogue of Microorganisms (GCM) 10K type strain sequencing project: providing services to taxonomists for standard genome sequencing and annotation.</title>
        <authorList>
            <consortium name="The Broad Institute Genomics Platform"/>
            <consortium name="The Broad Institute Genome Sequencing Center for Infectious Disease"/>
            <person name="Wu L."/>
            <person name="Ma J."/>
        </authorList>
    </citation>
    <scope>NUCLEOTIDE SEQUENCE [LARGE SCALE GENOMIC DNA]</scope>
    <source>
        <strain evidence="3">TBRC 4489</strain>
    </source>
</reference>
<dbReference type="Gene3D" id="3.40.50.300">
    <property type="entry name" value="P-loop containing nucleotide triphosphate hydrolases"/>
    <property type="match status" value="1"/>
</dbReference>
<dbReference type="SUPFAM" id="SSF52540">
    <property type="entry name" value="P-loop containing nucleoside triphosphate hydrolases"/>
    <property type="match status" value="1"/>
</dbReference>
<dbReference type="InterPro" id="IPR018647">
    <property type="entry name" value="SLFN_3-like_DNA/RNA_helicase"/>
</dbReference>
<comment type="caution">
    <text evidence="2">The sequence shown here is derived from an EMBL/GenBank/DDBJ whole genome shotgun (WGS) entry which is preliminary data.</text>
</comment>
<keyword evidence="2" id="KW-0547">Nucleotide-binding</keyword>
<dbReference type="InterPro" id="IPR003593">
    <property type="entry name" value="AAA+_ATPase"/>
</dbReference>
<gene>
    <name evidence="2" type="ORF">ACFOWE_27170</name>
</gene>
<accession>A0ABV8IDG3</accession>
<dbReference type="CDD" id="cd00009">
    <property type="entry name" value="AAA"/>
    <property type="match status" value="1"/>
</dbReference>
<protein>
    <submittedName>
        <fullName evidence="2">DNA/RNA helicase domain-containing protein</fullName>
    </submittedName>
</protein>
<name>A0ABV8IDG3_9ACTN</name>
<organism evidence="2 3">
    <name type="scientific">Planomonospora corallina</name>
    <dbReference type="NCBI Taxonomy" id="1806052"/>
    <lineage>
        <taxon>Bacteria</taxon>
        <taxon>Bacillati</taxon>
        <taxon>Actinomycetota</taxon>
        <taxon>Actinomycetes</taxon>
        <taxon>Streptosporangiales</taxon>
        <taxon>Streptosporangiaceae</taxon>
        <taxon>Planomonospora</taxon>
    </lineage>
</organism>
<feature type="domain" description="AAA+ ATPase" evidence="1">
    <location>
        <begin position="264"/>
        <end position="393"/>
    </location>
</feature>
<dbReference type="GO" id="GO:0004386">
    <property type="term" value="F:helicase activity"/>
    <property type="evidence" value="ECO:0007669"/>
    <property type="project" value="UniProtKB-KW"/>
</dbReference>
<sequence>MTAFRLSAESLAKLAYESVPEQRLSELIAEHVRRNARTIPSLSERRSWDKSLPVLARDLVEAGLGGVEMLVEYQLPLTSKRADVVLAGVDHRTGADVYVVVELKQWSRADLFEEDRRLVLAEGAPGGPKLHPLLQVRGYCDYIADFAGVLEEHPEAIHGVAYLHNAADLDVKDLYDLVQDERTRLFTRSRRGDFLDYLRSRFDPQPGAAAADRLLRSAVRPSKQLLKLAAQEIRDREQFVLLAEQRLAYEIVLHAVEKARRADSKEVVIVTGGPGSGKSVIALSLLGELSRQGRAALHATGSRSFTQTMRRYVGKGSSKLQGLFKYFNNFMAAEPNDLDVLICDEAHRIRETSANRFTSSSLRTGRAQVDELIAAARVPVFLLDEHQVVRPGEIGTVADIRDHATALGLRVHEISLDGQFRCGGSRKYEEWVLRLLGLDGEGPEPWTGDDHFAVSLAESPYELEALLRAKLNGGYSARMAAGYCWRWSDPLPDDTLVADVTIDDWARPWNVKGDRAVGDAPASPLWATMPGGFEQVGCVYTAQGFEYDWNGVILGPDLVIRGGRLITDRKASKDPAINKRGVTDEQADRLIRNTYKVLLTRGMRGTLVYSVDPETQTFLEKLIEPDARADG</sequence>